<feature type="transmembrane region" description="Helical" evidence="1">
    <location>
        <begin position="68"/>
        <end position="86"/>
    </location>
</feature>
<accession>A0ABY9RA85</accession>
<proteinExistence type="predicted"/>
<protein>
    <submittedName>
        <fullName evidence="2">Uncharacterized protein</fullName>
    </submittedName>
</protein>
<keyword evidence="1" id="KW-1133">Transmembrane helix</keyword>
<evidence type="ECO:0000313" key="3">
    <source>
        <dbReference type="Proteomes" id="UP001180481"/>
    </source>
</evidence>
<evidence type="ECO:0000256" key="1">
    <source>
        <dbReference type="SAM" id="Phobius"/>
    </source>
</evidence>
<gene>
    <name evidence="2" type="ORF">RF683_09725</name>
</gene>
<dbReference type="Proteomes" id="UP001180481">
    <property type="component" value="Chromosome"/>
</dbReference>
<evidence type="ECO:0000313" key="2">
    <source>
        <dbReference type="EMBL" id="WMW77758.1"/>
    </source>
</evidence>
<keyword evidence="1" id="KW-0812">Transmembrane</keyword>
<dbReference type="RefSeq" id="WP_309532093.1">
    <property type="nucleotide sequence ID" value="NZ_CP133721.1"/>
</dbReference>
<keyword evidence="1" id="KW-0472">Membrane</keyword>
<sequence length="135" mass="15377">MRKVYYILFILLGIIPATFLLIMILISGIFGAALSGKISYLIQMFLGISGYLGLISLLRGLKKKYYKLNLILLGLGFLGFNMFLFFDEEMTNLSRRILSGKGSLEQLSQYVFPNIVILTFVVIISIKMYNEKNEK</sequence>
<feature type="transmembrane region" description="Helical" evidence="1">
    <location>
        <begin position="110"/>
        <end position="129"/>
    </location>
</feature>
<dbReference type="EMBL" id="CP133721">
    <property type="protein sequence ID" value="WMW77758.1"/>
    <property type="molecule type" value="Genomic_DNA"/>
</dbReference>
<name>A0ABY9RA85_9FLAO</name>
<keyword evidence="3" id="KW-1185">Reference proteome</keyword>
<feature type="transmembrane region" description="Helical" evidence="1">
    <location>
        <begin position="7"/>
        <end position="34"/>
    </location>
</feature>
<reference evidence="2" key="1">
    <citation type="submission" date="2023-09" db="EMBL/GenBank/DDBJ databases">
        <title>Flavobacterium sp. 20NA77.7 isolated from freshwater.</title>
        <authorList>
            <person name="Le V."/>
            <person name="Ko S.-R."/>
            <person name="Ahn C.-Y."/>
            <person name="Oh H.-M."/>
        </authorList>
    </citation>
    <scope>NUCLEOTIDE SEQUENCE</scope>
    <source>
        <strain evidence="2">20NA77.7</strain>
    </source>
</reference>
<feature type="transmembrane region" description="Helical" evidence="1">
    <location>
        <begin position="40"/>
        <end position="61"/>
    </location>
</feature>
<organism evidence="2 3">
    <name type="scientific">Flavobacterium nakdongensis</name>
    <dbReference type="NCBI Taxonomy" id="3073563"/>
    <lineage>
        <taxon>Bacteria</taxon>
        <taxon>Pseudomonadati</taxon>
        <taxon>Bacteroidota</taxon>
        <taxon>Flavobacteriia</taxon>
        <taxon>Flavobacteriales</taxon>
        <taxon>Flavobacteriaceae</taxon>
        <taxon>Flavobacterium</taxon>
    </lineage>
</organism>